<sequence length="266" mass="28779">MSLRTLVEKYALDTHRTKSAWVVAALFVIVFGFIGWSTGGPTYRGEIRPLVVGGVQNSAGILVVLTTLALGHGVVAGARESGSLRVLLAYPHSRREVVLGAFLGRVGPLLAAISAGLLAAPIAYSLRTGQLPGAKYLTLVGFVLLWTVFCTALAVGISALASTGRRAIGAAFGVFLGFLFVWDWLPTEIVRRTYPPEQQRPRPEWAQLWANLDPVTAYQRGTSMLSYPPEGPLAVYETLPFFAAVLAVWAVVPMALALWWFPRTDL</sequence>
<feature type="transmembrane region" description="Helical" evidence="1">
    <location>
        <begin position="20"/>
        <end position="39"/>
    </location>
</feature>
<keyword evidence="3" id="KW-1185">Reference proteome</keyword>
<evidence type="ECO:0000256" key="1">
    <source>
        <dbReference type="SAM" id="Phobius"/>
    </source>
</evidence>
<evidence type="ECO:0000313" key="2">
    <source>
        <dbReference type="EMBL" id="MFD1526539.1"/>
    </source>
</evidence>
<protein>
    <submittedName>
        <fullName evidence="2">ABC transporter permease</fullName>
    </submittedName>
</protein>
<gene>
    <name evidence="2" type="ORF">ACFR9S_09540</name>
</gene>
<keyword evidence="1" id="KW-0472">Membrane</keyword>
<dbReference type="Proteomes" id="UP001597111">
    <property type="component" value="Unassembled WGS sequence"/>
</dbReference>
<keyword evidence="1" id="KW-0812">Transmembrane</keyword>
<reference evidence="2 3" key="1">
    <citation type="journal article" date="2019" name="Int. J. Syst. Evol. Microbiol.">
        <title>The Global Catalogue of Microorganisms (GCM) 10K type strain sequencing project: providing services to taxonomists for standard genome sequencing and annotation.</title>
        <authorList>
            <consortium name="The Broad Institute Genomics Platform"/>
            <consortium name="The Broad Institute Genome Sequencing Center for Infectious Disease"/>
            <person name="Wu L."/>
            <person name="Ma J."/>
        </authorList>
    </citation>
    <scope>NUCLEOTIDE SEQUENCE [LARGE SCALE GENOMIC DNA]</scope>
    <source>
        <strain evidence="2 3">CGMCC 1.12285</strain>
    </source>
</reference>
<dbReference type="GO" id="GO:0005886">
    <property type="term" value="C:plasma membrane"/>
    <property type="evidence" value="ECO:0007669"/>
    <property type="project" value="UniProtKB-SubCell"/>
</dbReference>
<dbReference type="RefSeq" id="WP_379730945.1">
    <property type="nucleotide sequence ID" value="NZ_JBHSWZ010000037.1"/>
</dbReference>
<feature type="transmembrane region" description="Helical" evidence="1">
    <location>
        <begin position="136"/>
        <end position="160"/>
    </location>
</feature>
<proteinExistence type="predicted"/>
<dbReference type="EMBL" id="JBHUDH010000103">
    <property type="protein sequence ID" value="MFD1526539.1"/>
    <property type="molecule type" value="Genomic_DNA"/>
</dbReference>
<dbReference type="PANTHER" id="PTHR43471:SF1">
    <property type="entry name" value="ABC TRANSPORTER PERMEASE PROTEIN NOSY-RELATED"/>
    <property type="match status" value="1"/>
</dbReference>
<dbReference type="AlphaFoldDB" id="A0ABD6B808"/>
<evidence type="ECO:0000313" key="3">
    <source>
        <dbReference type="Proteomes" id="UP001597111"/>
    </source>
</evidence>
<feature type="transmembrane region" description="Helical" evidence="1">
    <location>
        <begin position="59"/>
        <end position="78"/>
    </location>
</feature>
<feature type="transmembrane region" description="Helical" evidence="1">
    <location>
        <begin position="239"/>
        <end position="261"/>
    </location>
</feature>
<dbReference type="Pfam" id="PF12679">
    <property type="entry name" value="ABC2_membrane_2"/>
    <property type="match status" value="1"/>
</dbReference>
<dbReference type="PANTHER" id="PTHR43471">
    <property type="entry name" value="ABC TRANSPORTER PERMEASE"/>
    <property type="match status" value="1"/>
</dbReference>
<feature type="transmembrane region" description="Helical" evidence="1">
    <location>
        <begin position="167"/>
        <end position="185"/>
    </location>
</feature>
<accession>A0ABD6B808</accession>
<feature type="transmembrane region" description="Helical" evidence="1">
    <location>
        <begin position="98"/>
        <end position="124"/>
    </location>
</feature>
<organism evidence="2 3">
    <name type="scientific">Halolamina salina</name>
    <dbReference type="NCBI Taxonomy" id="1220023"/>
    <lineage>
        <taxon>Archaea</taxon>
        <taxon>Methanobacteriati</taxon>
        <taxon>Methanobacteriota</taxon>
        <taxon>Stenosarchaea group</taxon>
        <taxon>Halobacteria</taxon>
        <taxon>Halobacteriales</taxon>
        <taxon>Haloferacaceae</taxon>
    </lineage>
</organism>
<comment type="caution">
    <text evidence="2">The sequence shown here is derived from an EMBL/GenBank/DDBJ whole genome shotgun (WGS) entry which is preliminary data.</text>
</comment>
<name>A0ABD6B808_9EURY</name>
<keyword evidence="1" id="KW-1133">Transmembrane helix</keyword>